<dbReference type="RefSeq" id="WP_310800015.1">
    <property type="nucleotide sequence ID" value="NZ_CP123872.1"/>
</dbReference>
<proteinExistence type="inferred from homology"/>
<dbReference type="KEGG" id="tmk:QGN29_07165"/>
<accession>A0AA52ELD7</accession>
<protein>
    <submittedName>
        <fullName evidence="2">MucR family transcriptional regulator</fullName>
    </submittedName>
</protein>
<dbReference type="GO" id="GO:0008270">
    <property type="term" value="F:zinc ion binding"/>
    <property type="evidence" value="ECO:0007669"/>
    <property type="project" value="InterPro"/>
</dbReference>
<evidence type="ECO:0000256" key="1">
    <source>
        <dbReference type="ARBA" id="ARBA00007031"/>
    </source>
</evidence>
<gene>
    <name evidence="2" type="ORF">QGN29_07165</name>
</gene>
<dbReference type="InterPro" id="IPR008807">
    <property type="entry name" value="ROS_MUCR"/>
</dbReference>
<name>A0AA52ELD7_9PROT</name>
<dbReference type="AlphaFoldDB" id="A0AA52ELD7"/>
<dbReference type="Gene3D" id="1.10.10.1550">
    <property type="entry name" value="ROS/MUCR transcriptional regulator protein"/>
    <property type="match status" value="1"/>
</dbReference>
<organism evidence="2 3">
    <name type="scientific">Temperatibacter marinus</name>
    <dbReference type="NCBI Taxonomy" id="1456591"/>
    <lineage>
        <taxon>Bacteria</taxon>
        <taxon>Pseudomonadati</taxon>
        <taxon>Pseudomonadota</taxon>
        <taxon>Alphaproteobacteria</taxon>
        <taxon>Kordiimonadales</taxon>
        <taxon>Temperatibacteraceae</taxon>
        <taxon>Temperatibacter</taxon>
    </lineage>
</organism>
<dbReference type="GO" id="GO:0006355">
    <property type="term" value="P:regulation of DNA-templated transcription"/>
    <property type="evidence" value="ECO:0007669"/>
    <property type="project" value="InterPro"/>
</dbReference>
<dbReference type="GO" id="GO:0003677">
    <property type="term" value="F:DNA binding"/>
    <property type="evidence" value="ECO:0007669"/>
    <property type="project" value="InterPro"/>
</dbReference>
<keyword evidence="3" id="KW-1185">Reference proteome</keyword>
<reference evidence="2" key="1">
    <citation type="submission" date="2023-04" db="EMBL/GenBank/DDBJ databases">
        <title>Complete genome sequence of Temperatibacter marinus.</title>
        <authorList>
            <person name="Rong J.-C."/>
            <person name="Yi M.-L."/>
            <person name="Zhao Q."/>
        </authorList>
    </citation>
    <scope>NUCLEOTIDE SEQUENCE</scope>
    <source>
        <strain evidence="2">NBRC 110045</strain>
    </source>
</reference>
<comment type="similarity">
    <text evidence="1">Belongs to the ros/MucR family.</text>
</comment>
<sequence>MSSVDTNKDELLEYTVDIVSSYVSNNSLPKSDLSEMITSVYTVLSELEGAKKTSDLALMPAVSVEESITDDYLVCLEDGKKLKLLKRHLKARYNMSPDDYRSKWGLPSSYPMVAPNYALRRRSLAKEIGLGKKAS</sequence>
<evidence type="ECO:0000313" key="2">
    <source>
        <dbReference type="EMBL" id="WND04151.1"/>
    </source>
</evidence>
<dbReference type="Pfam" id="PF05443">
    <property type="entry name" value="ROS_MUCR"/>
    <property type="match status" value="1"/>
</dbReference>
<evidence type="ECO:0000313" key="3">
    <source>
        <dbReference type="Proteomes" id="UP001268683"/>
    </source>
</evidence>
<dbReference type="EMBL" id="CP123872">
    <property type="protein sequence ID" value="WND04151.1"/>
    <property type="molecule type" value="Genomic_DNA"/>
</dbReference>
<dbReference type="Proteomes" id="UP001268683">
    <property type="component" value="Chromosome"/>
</dbReference>
<dbReference type="InterPro" id="IPR041920">
    <property type="entry name" value="ROS/MUCR_sf"/>
</dbReference>